<name>A0ABW3G4F7_9PSEU</name>
<dbReference type="InterPro" id="IPR022536">
    <property type="entry name" value="EspC"/>
</dbReference>
<dbReference type="InterPro" id="IPR036689">
    <property type="entry name" value="ESAT-6-like_sf"/>
</dbReference>
<evidence type="ECO:0000313" key="2">
    <source>
        <dbReference type="Proteomes" id="UP001597018"/>
    </source>
</evidence>
<dbReference type="RefSeq" id="WP_263248537.1">
    <property type="nucleotide sequence ID" value="NZ_BAABLT010000029.1"/>
</dbReference>
<accession>A0ABW3G4F7</accession>
<organism evidence="1 2">
    <name type="scientific">Saccharopolyspora rosea</name>
    <dbReference type="NCBI Taxonomy" id="524884"/>
    <lineage>
        <taxon>Bacteria</taxon>
        <taxon>Bacillati</taxon>
        <taxon>Actinomycetota</taxon>
        <taxon>Actinomycetes</taxon>
        <taxon>Pseudonocardiales</taxon>
        <taxon>Pseudonocardiaceae</taxon>
        <taxon>Saccharopolyspora</taxon>
    </lineage>
</organism>
<sequence length="102" mass="11530">MGDGGADLSVKPQQLRTWADHCEETSEVLEQQKDVVGEEWDAVRDAASGWGFVDSISEMQSRWEDLADLLVDRLSEVTDAFRECADDYEGTEKSIIEQLFGW</sequence>
<dbReference type="EMBL" id="JBHTIW010000041">
    <property type="protein sequence ID" value="MFD0923744.1"/>
    <property type="molecule type" value="Genomic_DNA"/>
</dbReference>
<protein>
    <submittedName>
        <fullName evidence="1">Type VII secretion target</fullName>
    </submittedName>
</protein>
<keyword evidence="2" id="KW-1185">Reference proteome</keyword>
<evidence type="ECO:0000313" key="1">
    <source>
        <dbReference type="EMBL" id="MFD0923744.1"/>
    </source>
</evidence>
<dbReference type="Proteomes" id="UP001597018">
    <property type="component" value="Unassembled WGS sequence"/>
</dbReference>
<proteinExistence type="predicted"/>
<reference evidence="2" key="1">
    <citation type="journal article" date="2019" name="Int. J. Syst. Evol. Microbiol.">
        <title>The Global Catalogue of Microorganisms (GCM) 10K type strain sequencing project: providing services to taxonomists for standard genome sequencing and annotation.</title>
        <authorList>
            <consortium name="The Broad Institute Genomics Platform"/>
            <consortium name="The Broad Institute Genome Sequencing Center for Infectious Disease"/>
            <person name="Wu L."/>
            <person name="Ma J."/>
        </authorList>
    </citation>
    <scope>NUCLEOTIDE SEQUENCE [LARGE SCALE GENOMIC DNA]</scope>
    <source>
        <strain evidence="2">CCUG 56401</strain>
    </source>
</reference>
<dbReference type="Pfam" id="PF10824">
    <property type="entry name" value="T7SS_ESX_EspC"/>
    <property type="match status" value="1"/>
</dbReference>
<dbReference type="Gene3D" id="1.10.287.1060">
    <property type="entry name" value="ESAT-6-like"/>
    <property type="match status" value="1"/>
</dbReference>
<comment type="caution">
    <text evidence="1">The sequence shown here is derived from an EMBL/GenBank/DDBJ whole genome shotgun (WGS) entry which is preliminary data.</text>
</comment>
<dbReference type="SUPFAM" id="SSF140453">
    <property type="entry name" value="EsxAB dimer-like"/>
    <property type="match status" value="1"/>
</dbReference>
<gene>
    <name evidence="1" type="ORF">ACFQ16_28700</name>
</gene>